<organism evidence="8 9">
    <name type="scientific">Paenibacillus antibioticophila</name>
    <dbReference type="NCBI Taxonomy" id="1274374"/>
    <lineage>
        <taxon>Bacteria</taxon>
        <taxon>Bacillati</taxon>
        <taxon>Bacillota</taxon>
        <taxon>Bacilli</taxon>
        <taxon>Bacillales</taxon>
        <taxon>Paenibacillaceae</taxon>
        <taxon>Paenibacillus</taxon>
    </lineage>
</organism>
<comment type="similarity">
    <text evidence="3 7">Belongs to the IspD/TarI cytidylyltransferase family. IspD subfamily.</text>
</comment>
<evidence type="ECO:0000256" key="6">
    <source>
        <dbReference type="ARBA" id="ARBA00023229"/>
    </source>
</evidence>
<evidence type="ECO:0000256" key="2">
    <source>
        <dbReference type="ARBA" id="ARBA00004787"/>
    </source>
</evidence>
<dbReference type="InterPro" id="IPR050088">
    <property type="entry name" value="IspD/TarI_cytidylyltransf_bact"/>
</dbReference>
<comment type="function">
    <text evidence="7">Catalyzes the formation of 4-diphosphocytidyl-2-C-methyl-D-erythritol from CTP and 2-C-methyl-D-erythritol 4-phosphate (MEP).</text>
</comment>
<keyword evidence="6 7" id="KW-0414">Isoprene biosynthesis</keyword>
<evidence type="ECO:0000313" key="8">
    <source>
        <dbReference type="EMBL" id="GIO39770.1"/>
    </source>
</evidence>
<dbReference type="SUPFAM" id="SSF53448">
    <property type="entry name" value="Nucleotide-diphospho-sugar transferases"/>
    <property type="match status" value="1"/>
</dbReference>
<dbReference type="FunFam" id="3.90.550.10:FF:000003">
    <property type="entry name" value="2-C-methyl-D-erythritol 4-phosphate cytidylyltransferase"/>
    <property type="match status" value="1"/>
</dbReference>
<protein>
    <recommendedName>
        <fullName evidence="7">2-C-methyl-D-erythritol 4-phosphate cytidylyltransferase</fullName>
        <ecNumber evidence="7">2.7.7.60</ecNumber>
    </recommendedName>
    <alternativeName>
        <fullName evidence="7">4-diphosphocytidyl-2C-methyl-D-erythritol synthase</fullName>
    </alternativeName>
    <alternativeName>
        <fullName evidence="7">MEP cytidylyltransferase</fullName>
        <shortName evidence="7">MCT</shortName>
    </alternativeName>
</protein>
<dbReference type="CDD" id="cd02516">
    <property type="entry name" value="CDP-ME_synthetase"/>
    <property type="match status" value="1"/>
</dbReference>
<dbReference type="Gene3D" id="3.90.550.10">
    <property type="entry name" value="Spore Coat Polysaccharide Biosynthesis Protein SpsA, Chain A"/>
    <property type="match status" value="1"/>
</dbReference>
<dbReference type="GO" id="GO:0019288">
    <property type="term" value="P:isopentenyl diphosphate biosynthetic process, methylerythritol 4-phosphate pathway"/>
    <property type="evidence" value="ECO:0007669"/>
    <property type="project" value="UniProtKB-UniRule"/>
</dbReference>
<dbReference type="PANTHER" id="PTHR32125">
    <property type="entry name" value="2-C-METHYL-D-ERYTHRITOL 4-PHOSPHATE CYTIDYLYLTRANSFERASE, CHLOROPLASTIC"/>
    <property type="match status" value="1"/>
</dbReference>
<proteinExistence type="inferred from homology"/>
<dbReference type="InterPro" id="IPR029044">
    <property type="entry name" value="Nucleotide-diphossugar_trans"/>
</dbReference>
<dbReference type="InterPro" id="IPR018294">
    <property type="entry name" value="ISPD_synthase_CS"/>
</dbReference>
<comment type="caution">
    <text evidence="8">The sequence shown here is derived from an EMBL/GenBank/DDBJ whole genome shotgun (WGS) entry which is preliminary data.</text>
</comment>
<keyword evidence="5 7" id="KW-0548">Nucleotidyltransferase</keyword>
<evidence type="ECO:0000256" key="4">
    <source>
        <dbReference type="ARBA" id="ARBA00022679"/>
    </source>
</evidence>
<evidence type="ECO:0000313" key="9">
    <source>
        <dbReference type="Proteomes" id="UP000681162"/>
    </source>
</evidence>
<dbReference type="PANTHER" id="PTHR32125:SF4">
    <property type="entry name" value="2-C-METHYL-D-ERYTHRITOL 4-PHOSPHATE CYTIDYLYLTRANSFERASE, CHLOROPLASTIC"/>
    <property type="match status" value="1"/>
</dbReference>
<keyword evidence="9" id="KW-1185">Reference proteome</keyword>
<reference evidence="8 9" key="1">
    <citation type="submission" date="2021-03" db="EMBL/GenBank/DDBJ databases">
        <title>Antimicrobial resistance genes in bacteria isolated from Japanese honey, and their potential for conferring macrolide and lincosamide resistance in the American foulbrood pathogen Paenibacillus larvae.</title>
        <authorList>
            <person name="Okamoto M."/>
            <person name="Kumagai M."/>
            <person name="Kanamori H."/>
            <person name="Takamatsu D."/>
        </authorList>
    </citation>
    <scope>NUCLEOTIDE SEQUENCE [LARGE SCALE GENOMIC DNA]</scope>
    <source>
        <strain evidence="8 9">J41TS12</strain>
    </source>
</reference>
<feature type="site" description="Transition state stabilizer" evidence="7">
    <location>
        <position position="23"/>
    </location>
</feature>
<dbReference type="HAMAP" id="MF_00108">
    <property type="entry name" value="IspD"/>
    <property type="match status" value="1"/>
</dbReference>
<evidence type="ECO:0000256" key="5">
    <source>
        <dbReference type="ARBA" id="ARBA00022695"/>
    </source>
</evidence>
<feature type="site" description="Positions MEP for the nucleophilic attack" evidence="7">
    <location>
        <position position="160"/>
    </location>
</feature>
<dbReference type="InterPro" id="IPR034683">
    <property type="entry name" value="IspD/TarI"/>
</dbReference>
<dbReference type="InterPro" id="IPR001228">
    <property type="entry name" value="IspD"/>
</dbReference>
<sequence>MENEYFPAADAGAVIVAAGRGSRMGTKESKQFLMLEDKPIIVHTLAVFDRHPLIGEIVLVTGAQDVDRCKAWIAEYGFTKQIKVIPGGAERQHSVYQGLAELSAPWVLVHDGVRPFVTSREITSCYKAAVEHGASVLAVPVKDTVKQVNAEGYVTATPDRRSLWAIQTPQAFRRSDLLLAHKQAESEGFTGTDDASLVERMGKAVKVIEGGYHNIKITTPEDLGIAESMLRRMNESKEGEDVS</sequence>
<dbReference type="RefSeq" id="WP_212943393.1">
    <property type="nucleotide sequence ID" value="NZ_BORR01000027.1"/>
</dbReference>
<dbReference type="EC" id="2.7.7.60" evidence="7"/>
<dbReference type="Proteomes" id="UP000681162">
    <property type="component" value="Unassembled WGS sequence"/>
</dbReference>
<dbReference type="EMBL" id="BORR01000027">
    <property type="protein sequence ID" value="GIO39770.1"/>
    <property type="molecule type" value="Genomic_DNA"/>
</dbReference>
<comment type="catalytic activity">
    <reaction evidence="1 7">
        <text>2-C-methyl-D-erythritol 4-phosphate + CTP + H(+) = 4-CDP-2-C-methyl-D-erythritol + diphosphate</text>
        <dbReference type="Rhea" id="RHEA:13429"/>
        <dbReference type="ChEBI" id="CHEBI:15378"/>
        <dbReference type="ChEBI" id="CHEBI:33019"/>
        <dbReference type="ChEBI" id="CHEBI:37563"/>
        <dbReference type="ChEBI" id="CHEBI:57823"/>
        <dbReference type="ChEBI" id="CHEBI:58262"/>
        <dbReference type="EC" id="2.7.7.60"/>
    </reaction>
</comment>
<feature type="site" description="Transition state stabilizer" evidence="7">
    <location>
        <position position="30"/>
    </location>
</feature>
<dbReference type="Pfam" id="PF01128">
    <property type="entry name" value="IspD"/>
    <property type="match status" value="1"/>
</dbReference>
<dbReference type="NCBIfam" id="TIGR00453">
    <property type="entry name" value="ispD"/>
    <property type="match status" value="1"/>
</dbReference>
<accession>A0A919Y0H7</accession>
<feature type="site" description="Positions MEP for the nucleophilic attack" evidence="7">
    <location>
        <position position="216"/>
    </location>
</feature>
<evidence type="ECO:0000256" key="3">
    <source>
        <dbReference type="ARBA" id="ARBA00009789"/>
    </source>
</evidence>
<evidence type="ECO:0000256" key="7">
    <source>
        <dbReference type="HAMAP-Rule" id="MF_00108"/>
    </source>
</evidence>
<name>A0A919Y0H7_9BACL</name>
<dbReference type="PROSITE" id="PS01295">
    <property type="entry name" value="ISPD"/>
    <property type="match status" value="1"/>
</dbReference>
<gene>
    <name evidence="7 8" type="primary">ispD</name>
    <name evidence="8" type="ORF">J41TS12_46310</name>
</gene>
<dbReference type="GO" id="GO:0050518">
    <property type="term" value="F:2-C-methyl-D-erythritol 4-phosphate cytidylyltransferase activity"/>
    <property type="evidence" value="ECO:0007669"/>
    <property type="project" value="UniProtKB-UniRule"/>
</dbReference>
<keyword evidence="4 7" id="KW-0808">Transferase</keyword>
<comment type="pathway">
    <text evidence="2 7">Isoprenoid biosynthesis; isopentenyl diphosphate biosynthesis via DXP pathway; isopentenyl diphosphate from 1-deoxy-D-xylulose 5-phosphate: step 2/6.</text>
</comment>
<dbReference type="AlphaFoldDB" id="A0A919Y0H7"/>
<evidence type="ECO:0000256" key="1">
    <source>
        <dbReference type="ARBA" id="ARBA00001282"/>
    </source>
</evidence>